<dbReference type="InterPro" id="IPR041588">
    <property type="entry name" value="Integrase_H2C2"/>
</dbReference>
<dbReference type="Pfam" id="PF00628">
    <property type="entry name" value="PHD"/>
    <property type="match status" value="1"/>
</dbReference>
<gene>
    <name evidence="8" type="ORF">CYMTET_37273</name>
</gene>
<evidence type="ECO:0000256" key="2">
    <source>
        <dbReference type="ARBA" id="ARBA00022771"/>
    </source>
</evidence>
<dbReference type="PROSITE" id="PS50016">
    <property type="entry name" value="ZF_PHD_2"/>
    <property type="match status" value="1"/>
</dbReference>
<protein>
    <recommendedName>
        <fullName evidence="10">Pro-Pol polyprotein</fullName>
    </recommendedName>
</protein>
<dbReference type="GO" id="GO:0015074">
    <property type="term" value="P:DNA integration"/>
    <property type="evidence" value="ECO:0007669"/>
    <property type="project" value="InterPro"/>
</dbReference>
<dbReference type="InterPro" id="IPR050951">
    <property type="entry name" value="Retrovirus_Pol_polyprotein"/>
</dbReference>
<dbReference type="PANTHER" id="PTHR37984:SF5">
    <property type="entry name" value="PROTEIN NYNRIN-LIKE"/>
    <property type="match status" value="1"/>
</dbReference>
<dbReference type="InterPro" id="IPR011011">
    <property type="entry name" value="Znf_FYVE_PHD"/>
</dbReference>
<evidence type="ECO:0008006" key="10">
    <source>
        <dbReference type="Google" id="ProtNLM"/>
    </source>
</evidence>
<feature type="region of interest" description="Disordered" evidence="5">
    <location>
        <begin position="1665"/>
        <end position="1688"/>
    </location>
</feature>
<evidence type="ECO:0000256" key="1">
    <source>
        <dbReference type="ARBA" id="ARBA00022723"/>
    </source>
</evidence>
<keyword evidence="2 4" id="KW-0863">Zinc-finger</keyword>
<dbReference type="GO" id="GO:0003676">
    <property type="term" value="F:nucleic acid binding"/>
    <property type="evidence" value="ECO:0007669"/>
    <property type="project" value="InterPro"/>
</dbReference>
<evidence type="ECO:0000256" key="5">
    <source>
        <dbReference type="SAM" id="MobiDB-lite"/>
    </source>
</evidence>
<evidence type="ECO:0000259" key="6">
    <source>
        <dbReference type="PROSITE" id="PS50016"/>
    </source>
</evidence>
<reference evidence="8 9" key="1">
    <citation type="journal article" date="2015" name="Genome Biol. Evol.">
        <title>Comparative Genomics of a Bacterivorous Green Alga Reveals Evolutionary Causalities and Consequences of Phago-Mixotrophic Mode of Nutrition.</title>
        <authorList>
            <person name="Burns J.A."/>
            <person name="Paasch A."/>
            <person name="Narechania A."/>
            <person name="Kim E."/>
        </authorList>
    </citation>
    <scope>NUCLEOTIDE SEQUENCE [LARGE SCALE GENOMIC DNA]</scope>
    <source>
        <strain evidence="8 9">PLY_AMNH</strain>
    </source>
</reference>
<dbReference type="PANTHER" id="PTHR37984">
    <property type="entry name" value="PROTEIN CBG26694"/>
    <property type="match status" value="1"/>
</dbReference>
<keyword evidence="1" id="KW-0479">Metal-binding</keyword>
<feature type="region of interest" description="Disordered" evidence="5">
    <location>
        <begin position="788"/>
        <end position="809"/>
    </location>
</feature>
<feature type="compositionally biased region" description="Polar residues" evidence="5">
    <location>
        <begin position="1665"/>
        <end position="1683"/>
    </location>
</feature>
<dbReference type="InterPro" id="IPR019787">
    <property type="entry name" value="Znf_PHD-finger"/>
</dbReference>
<dbReference type="PROSITE" id="PS50994">
    <property type="entry name" value="INTEGRASE"/>
    <property type="match status" value="1"/>
</dbReference>
<evidence type="ECO:0000313" key="8">
    <source>
        <dbReference type="EMBL" id="KAK3253477.1"/>
    </source>
</evidence>
<feature type="region of interest" description="Disordered" evidence="5">
    <location>
        <begin position="1088"/>
        <end position="1139"/>
    </location>
</feature>
<feature type="compositionally biased region" description="Basic and acidic residues" evidence="5">
    <location>
        <begin position="1529"/>
        <end position="1545"/>
    </location>
</feature>
<dbReference type="InterPro" id="IPR001965">
    <property type="entry name" value="Znf_PHD"/>
</dbReference>
<feature type="domain" description="Integrase catalytic" evidence="7">
    <location>
        <begin position="373"/>
        <end position="540"/>
    </location>
</feature>
<evidence type="ECO:0000259" key="7">
    <source>
        <dbReference type="PROSITE" id="PS50994"/>
    </source>
</evidence>
<dbReference type="InterPro" id="IPR036397">
    <property type="entry name" value="RNaseH_sf"/>
</dbReference>
<organism evidence="8 9">
    <name type="scientific">Cymbomonas tetramitiformis</name>
    <dbReference type="NCBI Taxonomy" id="36881"/>
    <lineage>
        <taxon>Eukaryota</taxon>
        <taxon>Viridiplantae</taxon>
        <taxon>Chlorophyta</taxon>
        <taxon>Pyramimonadophyceae</taxon>
        <taxon>Pyramimonadales</taxon>
        <taxon>Pyramimonadaceae</taxon>
        <taxon>Cymbomonas</taxon>
    </lineage>
</organism>
<keyword evidence="9" id="KW-1185">Reference proteome</keyword>
<dbReference type="SUPFAM" id="SSF53098">
    <property type="entry name" value="Ribonuclease H-like"/>
    <property type="match status" value="1"/>
</dbReference>
<name>A0AAE0F6T9_9CHLO</name>
<dbReference type="Gene3D" id="3.30.420.10">
    <property type="entry name" value="Ribonuclease H-like superfamily/Ribonuclease H"/>
    <property type="match status" value="1"/>
</dbReference>
<evidence type="ECO:0000256" key="4">
    <source>
        <dbReference type="PROSITE-ProRule" id="PRU00146"/>
    </source>
</evidence>
<dbReference type="Pfam" id="PF17921">
    <property type="entry name" value="Integrase_H2C2"/>
    <property type="match status" value="1"/>
</dbReference>
<dbReference type="PROSITE" id="PS01359">
    <property type="entry name" value="ZF_PHD_1"/>
    <property type="match status" value="1"/>
</dbReference>
<evidence type="ECO:0000256" key="3">
    <source>
        <dbReference type="ARBA" id="ARBA00022833"/>
    </source>
</evidence>
<dbReference type="EMBL" id="LGRX02024813">
    <property type="protein sequence ID" value="KAK3253477.1"/>
    <property type="molecule type" value="Genomic_DNA"/>
</dbReference>
<feature type="region of interest" description="Disordered" evidence="5">
    <location>
        <begin position="1725"/>
        <end position="1756"/>
    </location>
</feature>
<dbReference type="SUPFAM" id="SSF57903">
    <property type="entry name" value="FYVE/PHD zinc finger"/>
    <property type="match status" value="1"/>
</dbReference>
<keyword evidence="3" id="KW-0862">Zinc</keyword>
<feature type="compositionally biased region" description="Polar residues" evidence="5">
    <location>
        <begin position="793"/>
        <end position="805"/>
    </location>
</feature>
<evidence type="ECO:0000313" key="9">
    <source>
        <dbReference type="Proteomes" id="UP001190700"/>
    </source>
</evidence>
<dbReference type="Proteomes" id="UP001190700">
    <property type="component" value="Unassembled WGS sequence"/>
</dbReference>
<dbReference type="GO" id="GO:0008270">
    <property type="term" value="F:zinc ion binding"/>
    <property type="evidence" value="ECO:0007669"/>
    <property type="project" value="UniProtKB-KW"/>
</dbReference>
<feature type="region of interest" description="Disordered" evidence="5">
    <location>
        <begin position="1814"/>
        <end position="1838"/>
    </location>
</feature>
<dbReference type="InterPro" id="IPR019786">
    <property type="entry name" value="Zinc_finger_PHD-type_CS"/>
</dbReference>
<comment type="caution">
    <text evidence="8">The sequence shown here is derived from an EMBL/GenBank/DDBJ whole genome shotgun (WGS) entry which is preliminary data.</text>
</comment>
<dbReference type="InterPro" id="IPR012337">
    <property type="entry name" value="RNaseH-like_sf"/>
</dbReference>
<dbReference type="SMART" id="SM00249">
    <property type="entry name" value="PHD"/>
    <property type="match status" value="1"/>
</dbReference>
<feature type="compositionally biased region" description="Basic and acidic residues" evidence="5">
    <location>
        <begin position="1827"/>
        <end position="1838"/>
    </location>
</feature>
<accession>A0AAE0F6T9</accession>
<dbReference type="InterPro" id="IPR001584">
    <property type="entry name" value="Integrase_cat-core"/>
</dbReference>
<feature type="domain" description="PHD-type" evidence="6">
    <location>
        <begin position="689"/>
        <end position="739"/>
    </location>
</feature>
<sequence>MATQNSFAFRAPRMGSVVNTTDGRVPFREVDLEEKSRAMGYSVHGLRMTDEVDDDRLAQVLGLAMDRRAMELLYAVAEASRRGLTYSQEDHSKVAACRREPDSEVTAHGLLHATAAEWIASSSGYTRHLARGISHEDWERKLQQMCAQKHKGTHGLGAQVVAKPARLPHQKSGQKGVQLQPYSVEKYRALHKTKFVVAKQDEACYGKGTTEPAWTPVAQEKPMRLPRLEDTVRLAELLASVALQEAQREDHKDIHNDEWTLSWLRSRGTVTLPDHVSARRVQKRASHHRWDEATDEIYMVTPTGRELRVPKPGDRLQLVKEHHTRTGHWGARRTLNLLWQRNWWADMQKDVLAVVTQCETCQRVKTHYAREEAKLSPLEIKSFMYRWSLDLARPTVKTTKAGNNRVLIMIEHYSRFAICVPIPNKEAATVANAFRQHVLAVFGAPAECLVDGGTEFEGEFEDLCKQCMIDRRVTSPDSPEGNGLTERVVKTIKFCFKKMALEKGLNWEWDELLWSLSLGYNAARQQSTQVSPFNLLFAQEAVVPPDLKGSPPMDFDSDVLDDSDARVKELLRRALVVKRMMVQAGCSLDEVAQHRDTLNYARRRGGGHAPKPHLFKAGDFVYIRQKPRTGMEVATKPAILKLINIQRNGVVTLEDSMRLREKSTVQNIAPCHLQVKDQYDCSRAVPSKHLPCEVCKRTGGEASMLLCDACNRGYHIWCLTPVLKHVPDGDWLCPRCPNTEAEVAAAEVEEQSLVDKMGKMELRIRERLVSGDRLLAADVGPKRIVKKGAGQPWQASTKEQLTSDEGSMGHLPDHIRWEDQGVLTEAVMKLMPGHWHEGHRTILSRKCAEQQARARELRHAEKVPAMAKVEIEKRGDVSKMSRVQVKNASALYWGLELVMTGPQQVKRLARELDWSSLRRAWDPWASTGVISKVMEQEWEHLSFMNNDWNSQLGWSEARNALQPGNYRAWREKYGACDAIVTSPWFAVLDIALPLVVLASRKVACVHVPSHYMTDMTESRAKYFRHLSHAGRLHVIGHLEHGPIGRRCMWVLVFKNPLLRAQLLRGGECSGVAMFTFSMGREEQHLDGQHLDEQLSGSEGHLSEPEGSNTSSIPEDIHEEPDTDSQAAGDSDEEPDTDPQLTWYIDDESIMDDSSSGGGLRRPNFWYTGGKDEDRGQFIRQLVAWVAEFERSHKAKLRAKLKSVAMANLTDAQRERVRNQQPDWTTLWEALPWVLQNEKEESIESVAYSHCLESFEQDGVMASRMDRILKDTRVHGPMRGAVLYARAPFHEMEAGSTWQVARPRVAGDAEGEVSEEYLTVGISLKGLVGTDGTEDTQYYWALRAFVAELEEKFMMKGTQEKKELLVSQPQAAHQDGTSFLKACQRRHLQQHVGKAEATVEELRQSIEECVSLLRIKVFRTRVAEQCRAQHPPPGRITWKDLELIVGVQDKLKNDAESWILRFIQEITRRAGDVYACWEAKQNGIDLAALRSTIKTFAATKALREAGSVAAKGQDAPDEPAAQTPPKKVKREVNLAEQNNKRGKDHTSTPPPPPAGRKEGYKDCVGCYMGGKHSDNQHQCWVSSRDANVPEGFHQGRLNSQNWKERENARMRMYNLKHCFPTSEWSITVADWKKLSEDQKSSAVPKGKGVSREASLAEEYAGMQAQVRSAPTSKNPSTAGSVQHFSDSEDEQTLTVKVAERPVYAAHTEANLANQPEGLGKALPTRARTSHAHAKDIRGGSKRTGTTRRHSKEGGALATAADEVRCASPAVALGSTQKMTGFPVRTAEEFSKKAQVPLAPPADSLHGQEVLSTCPLSQKCQGRTQPHHGHADRGREAPCT</sequence>
<proteinExistence type="predicted"/>
<dbReference type="Gene3D" id="1.10.340.70">
    <property type="match status" value="1"/>
</dbReference>
<feature type="region of interest" description="Disordered" evidence="5">
    <location>
        <begin position="1507"/>
        <end position="1556"/>
    </location>
</feature>
<dbReference type="Gene3D" id="2.30.30.1150">
    <property type="match status" value="1"/>
</dbReference>